<dbReference type="PROSITE" id="PS51375">
    <property type="entry name" value="PPR"/>
    <property type="match status" value="2"/>
</dbReference>
<dbReference type="PANTHER" id="PTHR24015:SF548">
    <property type="entry name" value="OS08G0340900 PROTEIN"/>
    <property type="match status" value="1"/>
</dbReference>
<dbReference type="GO" id="GO:0016787">
    <property type="term" value="F:hydrolase activity"/>
    <property type="evidence" value="ECO:0007669"/>
    <property type="project" value="UniProtKB-KW"/>
</dbReference>
<keyword evidence="1" id="KW-0677">Repeat</keyword>
<dbReference type="GO" id="GO:0009451">
    <property type="term" value="P:RNA modification"/>
    <property type="evidence" value="ECO:0007669"/>
    <property type="project" value="InterPro"/>
</dbReference>
<proteinExistence type="predicted"/>
<dbReference type="GO" id="GO:0003723">
    <property type="term" value="F:RNA binding"/>
    <property type="evidence" value="ECO:0007669"/>
    <property type="project" value="InterPro"/>
</dbReference>
<dbReference type="PANTHER" id="PTHR24015">
    <property type="entry name" value="OS07G0578800 PROTEIN-RELATED"/>
    <property type="match status" value="1"/>
</dbReference>
<dbReference type="EC" id="3.6.4.12" evidence="3"/>
<evidence type="ECO:0000256" key="2">
    <source>
        <dbReference type="PROSITE-ProRule" id="PRU00708"/>
    </source>
</evidence>
<dbReference type="InterPro" id="IPR011990">
    <property type="entry name" value="TPR-like_helical_dom_sf"/>
</dbReference>
<sequence>MASIICSALPNPVSKPSPSSSSYHLSPCSPRLPASFGRRNGLAFPLHSPPSPSGSTAAGGGGCATEWSIEQRIQQSLAICDLMETQYISLDAPILCTILKSCADARSLRLGRAAHEKALRAGLHTDPFVANNLLLLYSRCGLLATARQVFDEMPIRNVVSWTTAIAMYHHAGFPRDALDLYRLMCSDADATIRPNDFTYTIVLNCCASAKDLELGILVHEDIIAAGFQNDRFVNVALIDMYSKCGDVERARKVFDEMPEPPIEACTAMIEGYSGNDQVKKASSLISVTLNSGSGSLAEVVGGLGFTALIRPSILGVALRHGQQIHAHIIRLGHKPGSKHLSALASLYEKCDKVEDAYRLFDELKGKDLGLWRKLMSGFVRNGLNVEAFQAYSEITSLDFGLNLSAEIDALKACVGMMGLREGKQVHGRLVKMEEMMNDTVISGLAELYNSCGEHEEAWKVKNLYGSQQTDVF</sequence>
<gene>
    <name evidence="3" type="primary">PCMP-E14</name>
    <name evidence="3" type="ORF">AXF42_Ash009079</name>
</gene>
<keyword evidence="3" id="KW-0378">Hydrolase</keyword>
<protein>
    <submittedName>
        <fullName evidence="3">Pentatricopeptide repeat-containing protein</fullName>
        <ecNumber evidence="3">3.6.4.12</ecNumber>
    </submittedName>
</protein>
<dbReference type="Pfam" id="PF13041">
    <property type="entry name" value="PPR_2"/>
    <property type="match status" value="1"/>
</dbReference>
<dbReference type="FunFam" id="1.25.40.10:FF:000381">
    <property type="entry name" value="Pentatricopeptide repeat-containing protein"/>
    <property type="match status" value="1"/>
</dbReference>
<dbReference type="SUPFAM" id="SSF48452">
    <property type="entry name" value="TPR-like"/>
    <property type="match status" value="1"/>
</dbReference>
<evidence type="ECO:0000313" key="3">
    <source>
        <dbReference type="EMBL" id="PKA53583.1"/>
    </source>
</evidence>
<dbReference type="InterPro" id="IPR046960">
    <property type="entry name" value="PPR_At4g14850-like_plant"/>
</dbReference>
<evidence type="ECO:0000313" key="4">
    <source>
        <dbReference type="Proteomes" id="UP000236161"/>
    </source>
</evidence>
<dbReference type="OrthoDB" id="1893323at2759"/>
<keyword evidence="4" id="KW-1185">Reference proteome</keyword>
<evidence type="ECO:0000256" key="1">
    <source>
        <dbReference type="ARBA" id="ARBA00022737"/>
    </source>
</evidence>
<accession>A0A2I0ADH4</accession>
<dbReference type="EMBL" id="KZ451993">
    <property type="protein sequence ID" value="PKA53583.1"/>
    <property type="molecule type" value="Genomic_DNA"/>
</dbReference>
<dbReference type="InterPro" id="IPR002885">
    <property type="entry name" value="PPR_rpt"/>
</dbReference>
<dbReference type="Proteomes" id="UP000236161">
    <property type="component" value="Unassembled WGS sequence"/>
</dbReference>
<reference evidence="3 4" key="1">
    <citation type="journal article" date="2017" name="Nature">
        <title>The Apostasia genome and the evolution of orchids.</title>
        <authorList>
            <person name="Zhang G.Q."/>
            <person name="Liu K.W."/>
            <person name="Li Z."/>
            <person name="Lohaus R."/>
            <person name="Hsiao Y.Y."/>
            <person name="Niu S.C."/>
            <person name="Wang J.Y."/>
            <person name="Lin Y.C."/>
            <person name="Xu Q."/>
            <person name="Chen L.J."/>
            <person name="Yoshida K."/>
            <person name="Fujiwara S."/>
            <person name="Wang Z.W."/>
            <person name="Zhang Y.Q."/>
            <person name="Mitsuda N."/>
            <person name="Wang M."/>
            <person name="Liu G.H."/>
            <person name="Pecoraro L."/>
            <person name="Huang H.X."/>
            <person name="Xiao X.J."/>
            <person name="Lin M."/>
            <person name="Wu X.Y."/>
            <person name="Wu W.L."/>
            <person name="Chen Y.Y."/>
            <person name="Chang S.B."/>
            <person name="Sakamoto S."/>
            <person name="Ohme-Takagi M."/>
            <person name="Yagi M."/>
            <person name="Zeng S.J."/>
            <person name="Shen C.Y."/>
            <person name="Yeh C.M."/>
            <person name="Luo Y.B."/>
            <person name="Tsai W.C."/>
            <person name="Van de Peer Y."/>
            <person name="Liu Z.J."/>
        </authorList>
    </citation>
    <scope>NUCLEOTIDE SEQUENCE [LARGE SCALE GENOMIC DNA]</scope>
    <source>
        <strain evidence="4">cv. Shenzhen</strain>
        <tissue evidence="3">Stem</tissue>
    </source>
</reference>
<dbReference type="NCBIfam" id="TIGR00756">
    <property type="entry name" value="PPR"/>
    <property type="match status" value="2"/>
</dbReference>
<organism evidence="3 4">
    <name type="scientific">Apostasia shenzhenica</name>
    <dbReference type="NCBI Taxonomy" id="1088818"/>
    <lineage>
        <taxon>Eukaryota</taxon>
        <taxon>Viridiplantae</taxon>
        <taxon>Streptophyta</taxon>
        <taxon>Embryophyta</taxon>
        <taxon>Tracheophyta</taxon>
        <taxon>Spermatophyta</taxon>
        <taxon>Magnoliopsida</taxon>
        <taxon>Liliopsida</taxon>
        <taxon>Asparagales</taxon>
        <taxon>Orchidaceae</taxon>
        <taxon>Apostasioideae</taxon>
        <taxon>Apostasia</taxon>
    </lineage>
</organism>
<name>A0A2I0ADH4_9ASPA</name>
<feature type="repeat" description="PPR" evidence="2">
    <location>
        <begin position="230"/>
        <end position="264"/>
    </location>
</feature>
<dbReference type="Pfam" id="PF01535">
    <property type="entry name" value="PPR"/>
    <property type="match status" value="2"/>
</dbReference>
<dbReference type="Gene3D" id="1.25.40.10">
    <property type="entry name" value="Tetratricopeptide repeat domain"/>
    <property type="match status" value="3"/>
</dbReference>
<dbReference type="AlphaFoldDB" id="A0A2I0ADH4"/>
<dbReference type="GO" id="GO:0003678">
    <property type="term" value="F:DNA helicase activity"/>
    <property type="evidence" value="ECO:0007669"/>
    <property type="project" value="UniProtKB-EC"/>
</dbReference>
<feature type="repeat" description="PPR" evidence="2">
    <location>
        <begin position="126"/>
        <end position="160"/>
    </location>
</feature>